<evidence type="ECO:0000313" key="2">
    <source>
        <dbReference type="Proteomes" id="UP000192903"/>
    </source>
</evidence>
<proteinExistence type="predicted"/>
<dbReference type="SUPFAM" id="SSF53335">
    <property type="entry name" value="S-adenosyl-L-methionine-dependent methyltransferases"/>
    <property type="match status" value="1"/>
</dbReference>
<accession>A0A1X7G8U0</accession>
<keyword evidence="1" id="KW-0489">Methyltransferase</keyword>
<keyword evidence="2" id="KW-1185">Reference proteome</keyword>
<dbReference type="Gene3D" id="3.40.50.150">
    <property type="entry name" value="Vaccinia Virus protein VP39"/>
    <property type="match status" value="1"/>
</dbReference>
<dbReference type="OrthoDB" id="7236134at2"/>
<dbReference type="RefSeq" id="WP_085424135.1">
    <property type="nucleotide sequence ID" value="NZ_FXAF01000011.1"/>
</dbReference>
<dbReference type="GO" id="GO:0032259">
    <property type="term" value="P:methylation"/>
    <property type="evidence" value="ECO:0007669"/>
    <property type="project" value="UniProtKB-KW"/>
</dbReference>
<gene>
    <name evidence="1" type="ORF">SAMN02982989_3434</name>
</gene>
<sequence length="246" mass="27036">MNEAVRQYLEKDYTALKGMSSVGSALVAAKLIERQSTDGIVGPIAEIGTYEGRYFIAMALSAKPDDGLIAIDTFHWPDEGVKDRFLANCKKFGIAESRITVHKGNSADLSGSALKSLMGAESRFCHVDGDHTYDAGLHDLRIAYETMSADGVLCLDDMLHPMYPELTVAVADFLKNHHDLVVFAVIDRDPATVGASKKKFLSAPKYLCCKRPRLQYYQNALKELVPDMLMTRVSSFSGNNALILIP</sequence>
<keyword evidence="1" id="KW-0808">Transferase</keyword>
<dbReference type="InterPro" id="IPR029063">
    <property type="entry name" value="SAM-dependent_MTases_sf"/>
</dbReference>
<dbReference type="EMBL" id="FXAF01000011">
    <property type="protein sequence ID" value="SMF66028.1"/>
    <property type="molecule type" value="Genomic_DNA"/>
</dbReference>
<protein>
    <submittedName>
        <fullName evidence="1">Methyltransferase domain-containing protein</fullName>
    </submittedName>
</protein>
<dbReference type="Pfam" id="PF13578">
    <property type="entry name" value="Methyltransf_24"/>
    <property type="match status" value="1"/>
</dbReference>
<organism evidence="1 2">
    <name type="scientific">Xaviernesmea oryzae</name>
    <dbReference type="NCBI Taxonomy" id="464029"/>
    <lineage>
        <taxon>Bacteria</taxon>
        <taxon>Pseudomonadati</taxon>
        <taxon>Pseudomonadota</taxon>
        <taxon>Alphaproteobacteria</taxon>
        <taxon>Hyphomicrobiales</taxon>
        <taxon>Rhizobiaceae</taxon>
        <taxon>Rhizobium/Agrobacterium group</taxon>
        <taxon>Xaviernesmea</taxon>
    </lineage>
</organism>
<dbReference type="GO" id="GO:0008168">
    <property type="term" value="F:methyltransferase activity"/>
    <property type="evidence" value="ECO:0007669"/>
    <property type="project" value="UniProtKB-KW"/>
</dbReference>
<reference evidence="2" key="1">
    <citation type="submission" date="2017-04" db="EMBL/GenBank/DDBJ databases">
        <authorList>
            <person name="Varghese N."/>
            <person name="Submissions S."/>
        </authorList>
    </citation>
    <scope>NUCLEOTIDE SEQUENCE [LARGE SCALE GENOMIC DNA]</scope>
    <source>
        <strain evidence="2">B4P</strain>
    </source>
</reference>
<name>A0A1X7G8U0_9HYPH</name>
<evidence type="ECO:0000313" key="1">
    <source>
        <dbReference type="EMBL" id="SMF66028.1"/>
    </source>
</evidence>
<dbReference type="AlphaFoldDB" id="A0A1X7G8U0"/>
<dbReference type="Proteomes" id="UP000192903">
    <property type="component" value="Unassembled WGS sequence"/>
</dbReference>
<dbReference type="STRING" id="464029.SAMN02982989_3434"/>